<keyword evidence="2" id="KW-1277">Toxin-antitoxin system</keyword>
<evidence type="ECO:0000313" key="9">
    <source>
        <dbReference type="EMBL" id="NKY56870.1"/>
    </source>
</evidence>
<dbReference type="AlphaFoldDB" id="A0A846YGL4"/>
<organism evidence="9 10">
    <name type="scientific">Nocardia flavorosea</name>
    <dbReference type="NCBI Taxonomy" id="53429"/>
    <lineage>
        <taxon>Bacteria</taxon>
        <taxon>Bacillati</taxon>
        <taxon>Actinomycetota</taxon>
        <taxon>Actinomycetes</taxon>
        <taxon>Mycobacteriales</taxon>
        <taxon>Nocardiaceae</taxon>
        <taxon>Nocardia</taxon>
    </lineage>
</organism>
<evidence type="ECO:0000313" key="10">
    <source>
        <dbReference type="Proteomes" id="UP000570678"/>
    </source>
</evidence>
<reference evidence="9 10" key="1">
    <citation type="submission" date="2020-04" db="EMBL/GenBank/DDBJ databases">
        <title>MicrobeNet Type strains.</title>
        <authorList>
            <person name="Nicholson A.C."/>
        </authorList>
    </citation>
    <scope>NUCLEOTIDE SEQUENCE [LARGE SCALE GENOMIC DNA]</scope>
    <source>
        <strain evidence="9 10">JCM 3332</strain>
    </source>
</reference>
<evidence type="ECO:0000256" key="5">
    <source>
        <dbReference type="ARBA" id="ARBA00022801"/>
    </source>
</evidence>
<evidence type="ECO:0000256" key="7">
    <source>
        <dbReference type="ARBA" id="ARBA00050056"/>
    </source>
</evidence>
<dbReference type="InterPro" id="IPR009614">
    <property type="entry name" value="YoeB_toxin"/>
</dbReference>
<dbReference type="PANTHER" id="PTHR38039">
    <property type="entry name" value="TOXIN YOEB"/>
    <property type="match status" value="1"/>
</dbReference>
<evidence type="ECO:0000256" key="2">
    <source>
        <dbReference type="ARBA" id="ARBA00022649"/>
    </source>
</evidence>
<dbReference type="InterPro" id="IPR035093">
    <property type="entry name" value="RelE/ParE_toxin_dom_sf"/>
</dbReference>
<dbReference type="SUPFAM" id="SSF143011">
    <property type="entry name" value="RelE-like"/>
    <property type="match status" value="1"/>
</dbReference>
<name>A0A846YGL4_9NOCA</name>
<comment type="caution">
    <text evidence="9">The sequence shown here is derived from an EMBL/GenBank/DDBJ whole genome shotgun (WGS) entry which is preliminary data.</text>
</comment>
<dbReference type="Pfam" id="PF06769">
    <property type="entry name" value="YoeB_toxin"/>
    <property type="match status" value="1"/>
</dbReference>
<keyword evidence="5" id="KW-0378">Hydrolase</keyword>
<keyword evidence="10" id="KW-1185">Reference proteome</keyword>
<keyword evidence="3" id="KW-0540">Nuclease</keyword>
<protein>
    <recommendedName>
        <fullName evidence="7">Endoribonuclease YoeB</fullName>
    </recommendedName>
    <alternativeName>
        <fullName evidence="6">Putative mRNA interferase YoeB</fullName>
    </alternativeName>
</protein>
<evidence type="ECO:0000256" key="1">
    <source>
        <dbReference type="ARBA" id="ARBA00008172"/>
    </source>
</evidence>
<keyword evidence="4" id="KW-0255">Endonuclease</keyword>
<dbReference type="Gene3D" id="3.30.2310.20">
    <property type="entry name" value="RelE-like"/>
    <property type="match status" value="1"/>
</dbReference>
<gene>
    <name evidence="9" type="ORF">HGA15_12040</name>
</gene>
<feature type="region of interest" description="Disordered" evidence="8">
    <location>
        <begin position="1"/>
        <end position="47"/>
    </location>
</feature>
<evidence type="ECO:0000256" key="4">
    <source>
        <dbReference type="ARBA" id="ARBA00022759"/>
    </source>
</evidence>
<dbReference type="GO" id="GO:0016787">
    <property type="term" value="F:hydrolase activity"/>
    <property type="evidence" value="ECO:0007669"/>
    <property type="project" value="UniProtKB-KW"/>
</dbReference>
<comment type="similarity">
    <text evidence="1">Belongs to the YoeB family.</text>
</comment>
<sequence length="78" mass="9108">MCGGRGGRRGPRGRSQDQRGHRRHRPPRPLLTEGIGKPEPLRQNLSGHWTRRITGEHRLVFLIDHETVVVFACRFRYE</sequence>
<dbReference type="PANTHER" id="PTHR38039:SF1">
    <property type="entry name" value="TOXIN YOEB"/>
    <property type="match status" value="1"/>
</dbReference>
<evidence type="ECO:0000256" key="3">
    <source>
        <dbReference type="ARBA" id="ARBA00022722"/>
    </source>
</evidence>
<evidence type="ECO:0000256" key="8">
    <source>
        <dbReference type="SAM" id="MobiDB-lite"/>
    </source>
</evidence>
<evidence type="ECO:0000256" key="6">
    <source>
        <dbReference type="ARBA" id="ARBA00030388"/>
    </source>
</evidence>
<dbReference type="Proteomes" id="UP000570678">
    <property type="component" value="Unassembled WGS sequence"/>
</dbReference>
<dbReference type="GO" id="GO:0045892">
    <property type="term" value="P:negative regulation of DNA-templated transcription"/>
    <property type="evidence" value="ECO:0007669"/>
    <property type="project" value="TreeGrafter"/>
</dbReference>
<accession>A0A846YGL4</accession>
<dbReference type="NCBIfam" id="TIGR02116">
    <property type="entry name" value="toxin_Txe_YoeB"/>
    <property type="match status" value="1"/>
</dbReference>
<proteinExistence type="inferred from homology"/>
<dbReference type="GO" id="GO:0004519">
    <property type="term" value="F:endonuclease activity"/>
    <property type="evidence" value="ECO:0007669"/>
    <property type="project" value="UniProtKB-KW"/>
</dbReference>
<dbReference type="EMBL" id="JAAXOT010000005">
    <property type="protein sequence ID" value="NKY56870.1"/>
    <property type="molecule type" value="Genomic_DNA"/>
</dbReference>
<feature type="compositionally biased region" description="Basic residues" evidence="8">
    <location>
        <begin position="1"/>
        <end position="12"/>
    </location>
</feature>
<dbReference type="GO" id="GO:0006401">
    <property type="term" value="P:RNA catabolic process"/>
    <property type="evidence" value="ECO:0007669"/>
    <property type="project" value="InterPro"/>
</dbReference>